<gene>
    <name evidence="4" type="ORF">B0T16DRAFT_370772</name>
</gene>
<dbReference type="InterPro" id="IPR050425">
    <property type="entry name" value="NAD(P)_dehydrat-like"/>
</dbReference>
<protein>
    <recommendedName>
        <fullName evidence="3">NAD-dependent epimerase/dehydratase domain-containing protein</fullName>
    </recommendedName>
</protein>
<dbReference type="InterPro" id="IPR036291">
    <property type="entry name" value="NAD(P)-bd_dom_sf"/>
</dbReference>
<evidence type="ECO:0000313" key="4">
    <source>
        <dbReference type="EMBL" id="KAK0648371.1"/>
    </source>
</evidence>
<dbReference type="Pfam" id="PF01370">
    <property type="entry name" value="Epimerase"/>
    <property type="match status" value="1"/>
</dbReference>
<dbReference type="PANTHER" id="PTHR10366">
    <property type="entry name" value="NAD DEPENDENT EPIMERASE/DEHYDRATASE"/>
    <property type="match status" value="1"/>
</dbReference>
<feature type="domain" description="NAD-dependent epimerase/dehydratase" evidence="3">
    <location>
        <begin position="6"/>
        <end position="265"/>
    </location>
</feature>
<dbReference type="Proteomes" id="UP001174936">
    <property type="component" value="Unassembled WGS sequence"/>
</dbReference>
<accession>A0AA39YB72</accession>
<evidence type="ECO:0000256" key="1">
    <source>
        <dbReference type="ARBA" id="ARBA00023002"/>
    </source>
</evidence>
<evidence type="ECO:0000256" key="2">
    <source>
        <dbReference type="ARBA" id="ARBA00023445"/>
    </source>
</evidence>
<keyword evidence="5" id="KW-1185">Reference proteome</keyword>
<dbReference type="EMBL" id="JAULSV010000003">
    <property type="protein sequence ID" value="KAK0648371.1"/>
    <property type="molecule type" value="Genomic_DNA"/>
</dbReference>
<dbReference type="GO" id="GO:0016616">
    <property type="term" value="F:oxidoreductase activity, acting on the CH-OH group of donors, NAD or NADP as acceptor"/>
    <property type="evidence" value="ECO:0007669"/>
    <property type="project" value="TreeGrafter"/>
</dbReference>
<organism evidence="4 5">
    <name type="scientific">Cercophora newfieldiana</name>
    <dbReference type="NCBI Taxonomy" id="92897"/>
    <lineage>
        <taxon>Eukaryota</taxon>
        <taxon>Fungi</taxon>
        <taxon>Dikarya</taxon>
        <taxon>Ascomycota</taxon>
        <taxon>Pezizomycotina</taxon>
        <taxon>Sordariomycetes</taxon>
        <taxon>Sordariomycetidae</taxon>
        <taxon>Sordariales</taxon>
        <taxon>Lasiosphaeriaceae</taxon>
        <taxon>Cercophora</taxon>
    </lineage>
</organism>
<proteinExistence type="inferred from homology"/>
<dbReference type="Gene3D" id="3.40.50.720">
    <property type="entry name" value="NAD(P)-binding Rossmann-like Domain"/>
    <property type="match status" value="1"/>
</dbReference>
<evidence type="ECO:0000259" key="3">
    <source>
        <dbReference type="Pfam" id="PF01370"/>
    </source>
</evidence>
<dbReference type="SUPFAM" id="SSF51735">
    <property type="entry name" value="NAD(P)-binding Rossmann-fold domains"/>
    <property type="match status" value="1"/>
</dbReference>
<reference evidence="4" key="1">
    <citation type="submission" date="2023-06" db="EMBL/GenBank/DDBJ databases">
        <title>Genome-scale phylogeny and comparative genomics of the fungal order Sordariales.</title>
        <authorList>
            <consortium name="Lawrence Berkeley National Laboratory"/>
            <person name="Hensen N."/>
            <person name="Bonometti L."/>
            <person name="Westerberg I."/>
            <person name="Brannstrom I.O."/>
            <person name="Guillou S."/>
            <person name="Cros-Aarteil S."/>
            <person name="Calhoun S."/>
            <person name="Haridas S."/>
            <person name="Kuo A."/>
            <person name="Mondo S."/>
            <person name="Pangilinan J."/>
            <person name="Riley R."/>
            <person name="Labutti K."/>
            <person name="Andreopoulos B."/>
            <person name="Lipzen A."/>
            <person name="Chen C."/>
            <person name="Yanf M."/>
            <person name="Daum C."/>
            <person name="Ng V."/>
            <person name="Clum A."/>
            <person name="Steindorff A."/>
            <person name="Ohm R."/>
            <person name="Martin F."/>
            <person name="Silar P."/>
            <person name="Natvig D."/>
            <person name="Lalanne C."/>
            <person name="Gautier V."/>
            <person name="Ament-Velasquez S.L."/>
            <person name="Kruys A."/>
            <person name="Hutchinson M.I."/>
            <person name="Powell A.J."/>
            <person name="Barry K."/>
            <person name="Miller A.N."/>
            <person name="Grigoriev I.V."/>
            <person name="Debuchy R."/>
            <person name="Gladieux P."/>
            <person name="Thoren M.H."/>
            <person name="Johannesson H."/>
        </authorList>
    </citation>
    <scope>NUCLEOTIDE SEQUENCE</scope>
    <source>
        <strain evidence="4">SMH2532-1</strain>
    </source>
</reference>
<dbReference type="PANTHER" id="PTHR10366:SF564">
    <property type="entry name" value="STEROL-4-ALPHA-CARBOXYLATE 3-DEHYDROGENASE, DECARBOXYLATING"/>
    <property type="match status" value="1"/>
</dbReference>
<dbReference type="AlphaFoldDB" id="A0AA39YB72"/>
<name>A0AA39YB72_9PEZI</name>
<dbReference type="InterPro" id="IPR001509">
    <property type="entry name" value="Epimerase_deHydtase"/>
</dbReference>
<comment type="caution">
    <text evidence="4">The sequence shown here is derived from an EMBL/GenBank/DDBJ whole genome shotgun (WGS) entry which is preliminary data.</text>
</comment>
<keyword evidence="1" id="KW-0560">Oxidoreductase</keyword>
<evidence type="ECO:0000313" key="5">
    <source>
        <dbReference type="Proteomes" id="UP001174936"/>
    </source>
</evidence>
<comment type="similarity">
    <text evidence="2">Belongs to the NAD(P)-dependent epimerase/dehydratase family. Dihydroflavonol-4-reductase subfamily.</text>
</comment>
<sequence length="343" mass="36823">MSKGLVLVTGANGYIAAKTVEAFLEAGYSVRGTVRNLTSSVEVAAALPQFADKLSFVEVPDITTPGAFDDAVKGVDAVAHLAAPVSLFFTDPAPVLKGAVDGTLRALEAAATEPSIKSFVFMSSITAVINNIQTDYTYTESDWNEFALPLVEKLGTAAPSGAIYAASKTAAERAVWKFRDENKPSFTITAINPCLVAGPPLVVPKSQAHVGETYQLFSDVYTGKALEESGLVGVSDAYVDVRDVARLVVFGVDHREKANGERFIVASSWSPPQAVADILRRVYPERKEIIKEGTPGAGYLEGYKFTKKLVYDGSKAVKLTGQGWIPWEKTVVDTVEKLRPILD</sequence>